<feature type="region of interest" description="Disordered" evidence="1">
    <location>
        <begin position="28"/>
        <end position="85"/>
    </location>
</feature>
<reference evidence="2 3" key="1">
    <citation type="submission" date="2019-05" db="EMBL/GenBank/DDBJ databases">
        <authorList>
            <consortium name="Science for Life Laboratories"/>
        </authorList>
    </citation>
    <scope>NUCLEOTIDE SEQUENCE [LARGE SCALE GENOMIC DNA]</scope>
    <source>
        <strain evidence="2">Soil9</strain>
    </source>
</reference>
<keyword evidence="3" id="KW-1185">Reference proteome</keyword>
<organism evidence="2 3">
    <name type="scientific">Gemmata massiliana</name>
    <dbReference type="NCBI Taxonomy" id="1210884"/>
    <lineage>
        <taxon>Bacteria</taxon>
        <taxon>Pseudomonadati</taxon>
        <taxon>Planctomycetota</taxon>
        <taxon>Planctomycetia</taxon>
        <taxon>Gemmatales</taxon>
        <taxon>Gemmataceae</taxon>
        <taxon>Gemmata</taxon>
    </lineage>
</organism>
<dbReference type="Proteomes" id="UP000464178">
    <property type="component" value="Chromosome"/>
</dbReference>
<dbReference type="EMBL" id="LR593886">
    <property type="protein sequence ID" value="VTR94067.1"/>
    <property type="molecule type" value="Genomic_DNA"/>
</dbReference>
<feature type="compositionally biased region" description="Gly residues" evidence="1">
    <location>
        <begin position="40"/>
        <end position="49"/>
    </location>
</feature>
<evidence type="ECO:0000313" key="3">
    <source>
        <dbReference type="Proteomes" id="UP000464178"/>
    </source>
</evidence>
<evidence type="ECO:0000313" key="2">
    <source>
        <dbReference type="EMBL" id="VTR94067.1"/>
    </source>
</evidence>
<sequence>MEPSSGWRCPTPARSLYDELATGSRPVWVARSDPPAPGGARVGHVGGADGAHEPPGDRPVRAPTRAPVGPRARVPARSDTGRVHPVPVRPQQLEAALTRWIGACLAPGARGSGRQVPAREPGRCRVPPGDRVRPGQCWPRCEWTPTRNEVPCSSSTGGVGTVRPARCRVSHTSQRCFFYLFCTECPPFRCALTS</sequence>
<evidence type="ECO:0000256" key="1">
    <source>
        <dbReference type="SAM" id="MobiDB-lite"/>
    </source>
</evidence>
<name>A0A6P2CZT3_9BACT</name>
<feature type="compositionally biased region" description="Basic and acidic residues" evidence="1">
    <location>
        <begin position="50"/>
        <end position="60"/>
    </location>
</feature>
<protein>
    <submittedName>
        <fullName evidence="2">Uncharacterized protein</fullName>
    </submittedName>
</protein>
<proteinExistence type="predicted"/>
<accession>A0A6P2CZT3</accession>
<gene>
    <name evidence="2" type="ORF">SOIL9_36470</name>
</gene>
<dbReference type="KEGG" id="gms:SOIL9_36470"/>
<dbReference type="AlphaFoldDB" id="A0A6P2CZT3"/>